<keyword evidence="10" id="KW-1185">Reference proteome</keyword>
<dbReference type="Gene3D" id="3.90.79.10">
    <property type="entry name" value="Nucleoside Triphosphate Pyrophosphohydrolase"/>
    <property type="match status" value="1"/>
</dbReference>
<comment type="similarity">
    <text evidence="3">Belongs to the Nudix hydrolase family. NudK subfamily.</text>
</comment>
<dbReference type="Proteomes" id="UP000635278">
    <property type="component" value="Unassembled WGS sequence"/>
</dbReference>
<evidence type="ECO:0000256" key="5">
    <source>
        <dbReference type="ARBA" id="ARBA00022801"/>
    </source>
</evidence>
<comment type="cofactor">
    <cofactor evidence="2">
        <name>Mg(2+)</name>
        <dbReference type="ChEBI" id="CHEBI:18420"/>
    </cofactor>
</comment>
<gene>
    <name evidence="9" type="ORF">GOB93_06480</name>
</gene>
<evidence type="ECO:0000313" key="9">
    <source>
        <dbReference type="EMBL" id="NHN84292.1"/>
    </source>
</evidence>
<feature type="domain" description="Nudix hydrolase" evidence="8">
    <location>
        <begin position="78"/>
        <end position="227"/>
    </location>
</feature>
<evidence type="ECO:0000313" key="10">
    <source>
        <dbReference type="Proteomes" id="UP000635278"/>
    </source>
</evidence>
<dbReference type="PANTHER" id="PTHR11839">
    <property type="entry name" value="UDP/ADP-SUGAR PYROPHOSPHATASE"/>
    <property type="match status" value="1"/>
</dbReference>
<keyword evidence="5" id="KW-0378">Hydrolase</keyword>
<dbReference type="EMBL" id="WOTB01000006">
    <property type="protein sequence ID" value="NHN84292.1"/>
    <property type="molecule type" value="Genomic_DNA"/>
</dbReference>
<sequence>MTRHRPPVTFASSVPCDLHEKTLQARHFQSWLEKTGTDFDLRSVLIRDVLMFGSRVGFIVVEADACHDGAQMPGFAVLRGPTVSIMPVITVRETPAEKYVVLVSEARLPAGRMVTAMPAGMVDNGTVDTAALHELQEETGIDLQHTRSAPWKLKDTPVLLSPGGSDEEMTLYAVDITLTRADMNRLSGRKRGLSGEHEHTTVLVVPLEDLPQHTPNAHCLLSWFLYRQRTPESR</sequence>
<dbReference type="Pfam" id="PF00293">
    <property type="entry name" value="NUDIX"/>
    <property type="match status" value="1"/>
</dbReference>
<evidence type="ECO:0000256" key="3">
    <source>
        <dbReference type="ARBA" id="ARBA00007275"/>
    </source>
</evidence>
<evidence type="ECO:0000256" key="4">
    <source>
        <dbReference type="ARBA" id="ARBA00016377"/>
    </source>
</evidence>
<reference evidence="9 10" key="1">
    <citation type="journal article" date="2020" name="Int. J. Syst. Evol. Microbiol.">
        <title>Novel acetic acid bacteria from cider fermentations: Acetobacter conturbans sp. nov. and Acetobacter fallax sp. nov.</title>
        <authorList>
            <person name="Sombolestani A.S."/>
            <person name="Cleenwerck I."/>
            <person name="Cnockaert M."/>
            <person name="Borremans W."/>
            <person name="Wieme A.D."/>
            <person name="De Vuyst L."/>
            <person name="Vandamme P."/>
        </authorList>
    </citation>
    <scope>NUCLEOTIDE SEQUENCE [LARGE SCALE GENOMIC DNA]</scope>
    <source>
        <strain evidence="9 10">LMG 30640</strain>
    </source>
</reference>
<dbReference type="InterPro" id="IPR000086">
    <property type="entry name" value="NUDIX_hydrolase_dom"/>
</dbReference>
<accession>A0ABX0JQK6</accession>
<evidence type="ECO:0000256" key="7">
    <source>
        <dbReference type="ARBA" id="ARBA00032272"/>
    </source>
</evidence>
<dbReference type="PROSITE" id="PS51462">
    <property type="entry name" value="NUDIX"/>
    <property type="match status" value="1"/>
</dbReference>
<protein>
    <recommendedName>
        <fullName evidence="4">GDP-mannose pyrophosphatase</fullName>
    </recommendedName>
    <alternativeName>
        <fullName evidence="6">GDP-mannose hydrolase</fullName>
    </alternativeName>
    <alternativeName>
        <fullName evidence="7">GDPMK</fullName>
    </alternativeName>
</protein>
<evidence type="ECO:0000256" key="6">
    <source>
        <dbReference type="ARBA" id="ARBA00032162"/>
    </source>
</evidence>
<dbReference type="CDD" id="cd03424">
    <property type="entry name" value="NUDIX_ADPRase_Nudt5_UGPPase_Nudt14"/>
    <property type="match status" value="1"/>
</dbReference>
<evidence type="ECO:0000256" key="1">
    <source>
        <dbReference type="ARBA" id="ARBA00000847"/>
    </source>
</evidence>
<comment type="caution">
    <text evidence="9">The sequence shown here is derived from an EMBL/GenBank/DDBJ whole genome shotgun (WGS) entry which is preliminary data.</text>
</comment>
<organism evidence="9 10">
    <name type="scientific">Acetobacter musti</name>
    <dbReference type="NCBI Taxonomy" id="864732"/>
    <lineage>
        <taxon>Bacteria</taxon>
        <taxon>Pseudomonadati</taxon>
        <taxon>Pseudomonadota</taxon>
        <taxon>Alphaproteobacteria</taxon>
        <taxon>Acetobacterales</taxon>
        <taxon>Acetobacteraceae</taxon>
        <taxon>Acetobacter</taxon>
    </lineage>
</organism>
<comment type="catalytic activity">
    <reaction evidence="1">
        <text>GDP-alpha-D-mannose + H2O = alpha-D-mannose 1-phosphate + GMP + 2 H(+)</text>
        <dbReference type="Rhea" id="RHEA:27978"/>
        <dbReference type="ChEBI" id="CHEBI:15377"/>
        <dbReference type="ChEBI" id="CHEBI:15378"/>
        <dbReference type="ChEBI" id="CHEBI:57527"/>
        <dbReference type="ChEBI" id="CHEBI:58115"/>
        <dbReference type="ChEBI" id="CHEBI:58409"/>
    </reaction>
</comment>
<dbReference type="RefSeq" id="WP_173582680.1">
    <property type="nucleotide sequence ID" value="NZ_WOTB01000006.1"/>
</dbReference>
<name>A0ABX0JQK6_9PROT</name>
<dbReference type="SUPFAM" id="SSF55811">
    <property type="entry name" value="Nudix"/>
    <property type="match status" value="1"/>
</dbReference>
<dbReference type="PANTHER" id="PTHR11839:SF18">
    <property type="entry name" value="NUDIX HYDROLASE DOMAIN-CONTAINING PROTEIN"/>
    <property type="match status" value="1"/>
</dbReference>
<dbReference type="InterPro" id="IPR015797">
    <property type="entry name" value="NUDIX_hydrolase-like_dom_sf"/>
</dbReference>
<evidence type="ECO:0000256" key="2">
    <source>
        <dbReference type="ARBA" id="ARBA00001946"/>
    </source>
</evidence>
<proteinExistence type="inferred from homology"/>
<evidence type="ECO:0000259" key="8">
    <source>
        <dbReference type="PROSITE" id="PS51462"/>
    </source>
</evidence>